<feature type="compositionally biased region" description="Basic and acidic residues" evidence="1">
    <location>
        <begin position="391"/>
        <end position="406"/>
    </location>
</feature>
<comment type="caution">
    <text evidence="2">The sequence shown here is derived from an EMBL/GenBank/DDBJ whole genome shotgun (WGS) entry which is preliminary data.</text>
</comment>
<keyword evidence="3" id="KW-1185">Reference proteome</keyword>
<evidence type="ECO:0000256" key="1">
    <source>
        <dbReference type="SAM" id="MobiDB-lite"/>
    </source>
</evidence>
<accession>A0A835Y8N1</accession>
<gene>
    <name evidence="2" type="ORF">HYH03_004749</name>
</gene>
<protein>
    <submittedName>
        <fullName evidence="2">Uncharacterized protein</fullName>
    </submittedName>
</protein>
<feature type="compositionally biased region" description="Basic residues" evidence="1">
    <location>
        <begin position="425"/>
        <end position="436"/>
    </location>
</feature>
<feature type="region of interest" description="Disordered" evidence="1">
    <location>
        <begin position="531"/>
        <end position="567"/>
    </location>
</feature>
<sequence>MFPLLPVPEVLNSALLDRADVVALAAAEDAVRSLEPRAHLALAGACVALTTGEGPKPTISIQRLQSVDLSRQLVRVDGGSEVHPLAAVLPGPPTAQQWREACRELAGRLLRGVAEPVTAAELRSVCERLAVLQRCAAELPAPGQPVDAARRKALEGILAACEMDAGTWELWRRELGKWRWDEERAAELVATGGPVESLPQQQIPHGPCEPNQCSAPADQGHQPASNAGTAATAELAKNGQLQMFEKADPVSPAEAQAQHTRESGPPEAAGAPPEPASTAVHSGGGGCRTAPGPAGANASTASLPPRTKRCSSGSEGTPAPKKAQRTPIIFPAQRTPIIFPAHLERPRSTATAQQGPQAAAQAASAREGAVHDAPQPSPSPRPSSSAGGLRCEPEDRSLRRRGESGGRSRSPSCSRSPARSASRSRSPRRSPSRSRSRSPALQRDQDKPEWRGAVGSAALEAWAGDVDLFLAEMGGQAAVDALARAGLAPPYKFLEWNEASEFEFLDGFRSHWRLKWAPVLDESLLIATRPPSGLQERRRRAVTPPPARLPGRTGPSHERDCGGRLPEGQWRVPPALAGRFESAQEAALVRELVVKLAVLPGMAGKLVDLMGIKCPVPPTVLRGRSGRQWVARHEWLWEAATFKAGPIRLKLRPGPASELLGTGR</sequence>
<evidence type="ECO:0000313" key="3">
    <source>
        <dbReference type="Proteomes" id="UP000612055"/>
    </source>
</evidence>
<reference evidence="2" key="1">
    <citation type="journal article" date="2020" name="bioRxiv">
        <title>Comparative genomics of Chlamydomonas.</title>
        <authorList>
            <person name="Craig R.J."/>
            <person name="Hasan A.R."/>
            <person name="Ness R.W."/>
            <person name="Keightley P.D."/>
        </authorList>
    </citation>
    <scope>NUCLEOTIDE SEQUENCE</scope>
    <source>
        <strain evidence="2">CCAP 11/70</strain>
    </source>
</reference>
<feature type="region of interest" description="Disordered" evidence="1">
    <location>
        <begin position="247"/>
        <end position="333"/>
    </location>
</feature>
<dbReference type="AlphaFoldDB" id="A0A835Y8N1"/>
<dbReference type="EMBL" id="JAEHOE010000015">
    <property type="protein sequence ID" value="KAG2497159.1"/>
    <property type="molecule type" value="Genomic_DNA"/>
</dbReference>
<dbReference type="Proteomes" id="UP000612055">
    <property type="component" value="Unassembled WGS sequence"/>
</dbReference>
<proteinExistence type="predicted"/>
<feature type="compositionally biased region" description="Low complexity" evidence="1">
    <location>
        <begin position="350"/>
        <end position="365"/>
    </location>
</feature>
<feature type="region of interest" description="Disordered" evidence="1">
    <location>
        <begin position="194"/>
        <end position="229"/>
    </location>
</feature>
<evidence type="ECO:0000313" key="2">
    <source>
        <dbReference type="EMBL" id="KAG2497159.1"/>
    </source>
</evidence>
<feature type="compositionally biased region" description="Low complexity" evidence="1">
    <location>
        <begin position="407"/>
        <end position="424"/>
    </location>
</feature>
<organism evidence="2 3">
    <name type="scientific">Edaphochlamys debaryana</name>
    <dbReference type="NCBI Taxonomy" id="47281"/>
    <lineage>
        <taxon>Eukaryota</taxon>
        <taxon>Viridiplantae</taxon>
        <taxon>Chlorophyta</taxon>
        <taxon>core chlorophytes</taxon>
        <taxon>Chlorophyceae</taxon>
        <taxon>CS clade</taxon>
        <taxon>Chlamydomonadales</taxon>
        <taxon>Chlamydomonadales incertae sedis</taxon>
        <taxon>Edaphochlamys</taxon>
    </lineage>
</organism>
<feature type="region of interest" description="Disordered" evidence="1">
    <location>
        <begin position="346"/>
        <end position="451"/>
    </location>
</feature>
<dbReference type="OrthoDB" id="561176at2759"/>
<name>A0A835Y8N1_9CHLO</name>